<dbReference type="EMBL" id="CAJVRL010000057">
    <property type="protein sequence ID" value="CAG8954648.1"/>
    <property type="molecule type" value="Genomic_DNA"/>
</dbReference>
<reference evidence="1" key="1">
    <citation type="submission" date="2021-07" db="EMBL/GenBank/DDBJ databases">
        <authorList>
            <person name="Durling M."/>
        </authorList>
    </citation>
    <scope>NUCLEOTIDE SEQUENCE</scope>
</reference>
<accession>A0A9N9KXL1</accession>
<dbReference type="AlphaFoldDB" id="A0A9N9KXL1"/>
<dbReference type="Proteomes" id="UP000696280">
    <property type="component" value="Unassembled WGS sequence"/>
</dbReference>
<evidence type="ECO:0000313" key="2">
    <source>
        <dbReference type="Proteomes" id="UP000696280"/>
    </source>
</evidence>
<keyword evidence="2" id="KW-1185">Reference proteome</keyword>
<sequence>MRGSTYWTMFTISNASVEIFGFGTTGKDCTFGMLADVGLVELQERQQAPTTSKQTCGYNNGDPNQARTADAGMACRFDTSNGIWGFCPQTVIAASVCGLAGNCQDSHTCTQGCGLLSAPASISTISCGPSLFCSTLLLDAGVDQTYSYIACGPSAITATLFASTTIAKTTATPSSSSPSVSSTSPSPSISSSILLLSPTPATASSLRSIVEIVATSLPSAPPLTKEPSSINIGGIVGGVLGGLALVAGFVDQKDGASHCRKYEMDASVTKRGMYRKTQQPPVHELGDGQKSRRSVIYEFPA</sequence>
<proteinExistence type="predicted"/>
<gene>
    <name evidence="1" type="ORF">HYFRA_00004569</name>
</gene>
<protein>
    <submittedName>
        <fullName evidence="1">Uncharacterized protein</fullName>
    </submittedName>
</protein>
<dbReference type="OrthoDB" id="3548604at2759"/>
<evidence type="ECO:0000313" key="1">
    <source>
        <dbReference type="EMBL" id="CAG8954648.1"/>
    </source>
</evidence>
<comment type="caution">
    <text evidence="1">The sequence shown here is derived from an EMBL/GenBank/DDBJ whole genome shotgun (WGS) entry which is preliminary data.</text>
</comment>
<name>A0A9N9KXL1_9HELO</name>
<organism evidence="1 2">
    <name type="scientific">Hymenoscyphus fraxineus</name>
    <dbReference type="NCBI Taxonomy" id="746836"/>
    <lineage>
        <taxon>Eukaryota</taxon>
        <taxon>Fungi</taxon>
        <taxon>Dikarya</taxon>
        <taxon>Ascomycota</taxon>
        <taxon>Pezizomycotina</taxon>
        <taxon>Leotiomycetes</taxon>
        <taxon>Helotiales</taxon>
        <taxon>Helotiaceae</taxon>
        <taxon>Hymenoscyphus</taxon>
    </lineage>
</organism>